<dbReference type="InterPro" id="IPR025669">
    <property type="entry name" value="AAA_dom"/>
</dbReference>
<dbReference type="PANTHER" id="PTHR13696:SF99">
    <property type="entry name" value="COBYRINIC ACID AC-DIAMIDE SYNTHASE"/>
    <property type="match status" value="1"/>
</dbReference>
<comment type="caution">
    <text evidence="2">The sequence shown here is derived from an EMBL/GenBank/DDBJ whole genome shotgun (WGS) entry which is preliminary data.</text>
</comment>
<dbReference type="InterPro" id="IPR027417">
    <property type="entry name" value="P-loop_NTPase"/>
</dbReference>
<dbReference type="CDD" id="cd02042">
    <property type="entry name" value="ParAB_family"/>
    <property type="match status" value="1"/>
</dbReference>
<dbReference type="EMBL" id="JBBEGL010000006">
    <property type="protein sequence ID" value="MEJ2889442.1"/>
    <property type="molecule type" value="Genomic_DNA"/>
</dbReference>
<protein>
    <submittedName>
        <fullName evidence="2">ParA family protein</fullName>
    </submittedName>
</protein>
<dbReference type="SUPFAM" id="SSF52540">
    <property type="entry name" value="P-loop containing nucleoside triphosphate hydrolases"/>
    <property type="match status" value="1"/>
</dbReference>
<organism evidence="2 3">
    <name type="scientific">Actinomycetospora aeridis</name>
    <dbReference type="NCBI Taxonomy" id="3129231"/>
    <lineage>
        <taxon>Bacteria</taxon>
        <taxon>Bacillati</taxon>
        <taxon>Actinomycetota</taxon>
        <taxon>Actinomycetes</taxon>
        <taxon>Pseudonocardiales</taxon>
        <taxon>Pseudonocardiaceae</taxon>
        <taxon>Actinomycetospora</taxon>
    </lineage>
</organism>
<dbReference type="RefSeq" id="WP_337716990.1">
    <property type="nucleotide sequence ID" value="NZ_JBBEGL010000006.1"/>
</dbReference>
<feature type="domain" description="AAA" evidence="1">
    <location>
        <begin position="4"/>
        <end position="171"/>
    </location>
</feature>
<dbReference type="Gene3D" id="3.40.50.300">
    <property type="entry name" value="P-loop containing nucleotide triphosphate hydrolases"/>
    <property type="match status" value="1"/>
</dbReference>
<evidence type="ECO:0000313" key="2">
    <source>
        <dbReference type="EMBL" id="MEJ2889442.1"/>
    </source>
</evidence>
<gene>
    <name evidence="2" type="ORF">WCD41_23480</name>
</gene>
<evidence type="ECO:0000313" key="3">
    <source>
        <dbReference type="Proteomes" id="UP001370100"/>
    </source>
</evidence>
<proteinExistence type="predicted"/>
<sequence>MVAVTVLSGKGGVAKTLWQVLMAGEASRLGIPTLLIDADPERNASNKFGVPATSTGLGDVFEVSGALDASGELDLEAGATRLADEVLDTHWEDVDLVPAGASLGTVAQSSLIDSWLLRDLLENAGLAAAYGLVLIDTGGRTGALTAQAMYAADVAYAPIGPTRDAVRKALEARTRVERIQRAHPLKWAGVVLSGFDLRVGMDEAIRDEALAAFGDEVRAVIPRRAGVHEAFQLAERLGDRRDVSSSNLAGLFRDFMLELRALAPDTAQDAS</sequence>
<reference evidence="2 3" key="1">
    <citation type="submission" date="2024-03" db="EMBL/GenBank/DDBJ databases">
        <title>Actinomycetospora sp. OC33-EN06, a novel actinomycete isolated from wild orchid (Aerides multiflora).</title>
        <authorList>
            <person name="Suriyachadkun C."/>
        </authorList>
    </citation>
    <scope>NUCLEOTIDE SEQUENCE [LARGE SCALE GENOMIC DNA]</scope>
    <source>
        <strain evidence="2 3">OC33-EN06</strain>
    </source>
</reference>
<dbReference type="InterPro" id="IPR050678">
    <property type="entry name" value="DNA_Partitioning_ATPase"/>
</dbReference>
<dbReference type="Pfam" id="PF13614">
    <property type="entry name" value="AAA_31"/>
    <property type="match status" value="1"/>
</dbReference>
<accession>A0ABU8NAK6</accession>
<evidence type="ECO:0000259" key="1">
    <source>
        <dbReference type="Pfam" id="PF13614"/>
    </source>
</evidence>
<dbReference type="PANTHER" id="PTHR13696">
    <property type="entry name" value="P-LOOP CONTAINING NUCLEOSIDE TRIPHOSPHATE HYDROLASE"/>
    <property type="match status" value="1"/>
</dbReference>
<keyword evidence="3" id="KW-1185">Reference proteome</keyword>
<name>A0ABU8NAK6_9PSEU</name>
<dbReference type="Proteomes" id="UP001370100">
    <property type="component" value="Unassembled WGS sequence"/>
</dbReference>